<evidence type="ECO:0000313" key="3">
    <source>
        <dbReference type="Proteomes" id="UP000091897"/>
    </source>
</evidence>
<feature type="compositionally biased region" description="Low complexity" evidence="1">
    <location>
        <begin position="48"/>
        <end position="65"/>
    </location>
</feature>
<sequence length="363" mass="39042">MSVATVNAIPALPHAANAAPLAPREELDGAAQALASYRARQARLLSPPLDAASGAGAPAKAGGQPVTPMPDAQARLLARWHDILDLRENVGLIKRAETELNAAIRRMDADPALGPTSPAADRVGVRQATLDYVVAEAKKSGLHDALTQAAVQRLKASGNYEALIDRVVASEATQGRTRDRAWAEKWIERQFDPDSIDAGFRAGEPYFDLRVAYEGVWPYVGNKGSAAVYGDKASVQANGPFRVEFGRTEGADGLSLLTYTVENQRTGEKSAPRPYDERGTVVEAEGLRAGMYGAPAPGDVFSFDTPPEYTVRYPDANNPIIDVDNQKAIYKTMVFDRLFQPSVRSPDMATPTQTVLTALDIPL</sequence>
<organism evidence="2 3">
    <name type="scientific">Bordetella bronchialis</name>
    <dbReference type="NCBI Taxonomy" id="463025"/>
    <lineage>
        <taxon>Bacteria</taxon>
        <taxon>Pseudomonadati</taxon>
        <taxon>Pseudomonadota</taxon>
        <taxon>Betaproteobacteria</taxon>
        <taxon>Burkholderiales</taxon>
        <taxon>Alcaligenaceae</taxon>
        <taxon>Bordetella</taxon>
    </lineage>
</organism>
<reference evidence="2 3" key="1">
    <citation type="submission" date="2016-06" db="EMBL/GenBank/DDBJ databases">
        <title>Complete genome sequences of Bordetella bronchialis and Bordetella flabilis.</title>
        <authorList>
            <person name="LiPuma J.J."/>
            <person name="Spilker T."/>
        </authorList>
    </citation>
    <scope>NUCLEOTIDE SEQUENCE [LARGE SCALE GENOMIC DNA]</scope>
    <source>
        <strain evidence="2 3">AU3182</strain>
    </source>
</reference>
<protein>
    <submittedName>
        <fullName evidence="2">Uncharacterized protein</fullName>
    </submittedName>
</protein>
<name>A0ABN4R670_9BORD</name>
<keyword evidence="3" id="KW-1185">Reference proteome</keyword>
<accession>A0ABN4R670</accession>
<dbReference type="RefSeq" id="WP_066348888.1">
    <property type="nucleotide sequence ID" value="NZ_CBCSFJ010000038.1"/>
</dbReference>
<gene>
    <name evidence="2" type="ORF">BAU06_11160</name>
</gene>
<proteinExistence type="predicted"/>
<dbReference type="EMBL" id="CP016170">
    <property type="protein sequence ID" value="ANN66766.1"/>
    <property type="molecule type" value="Genomic_DNA"/>
</dbReference>
<feature type="region of interest" description="Disordered" evidence="1">
    <location>
        <begin position="48"/>
        <end position="67"/>
    </location>
</feature>
<dbReference type="Proteomes" id="UP000091897">
    <property type="component" value="Chromosome"/>
</dbReference>
<evidence type="ECO:0000313" key="2">
    <source>
        <dbReference type="EMBL" id="ANN66766.1"/>
    </source>
</evidence>
<evidence type="ECO:0000256" key="1">
    <source>
        <dbReference type="SAM" id="MobiDB-lite"/>
    </source>
</evidence>